<proteinExistence type="inferred from homology"/>
<accession>A0AAD5KZH3</accession>
<evidence type="ECO:0000256" key="1">
    <source>
        <dbReference type="ARBA" id="ARBA00004323"/>
    </source>
</evidence>
<dbReference type="Gene3D" id="3.90.550.50">
    <property type="match status" value="1"/>
</dbReference>
<reference evidence="11 12" key="1">
    <citation type="submission" date="2022-05" db="EMBL/GenBank/DDBJ databases">
        <title>A multi-omics perspective on studying reproductive biology in Daphnia sinensis.</title>
        <authorList>
            <person name="Jia J."/>
        </authorList>
    </citation>
    <scope>NUCLEOTIDE SEQUENCE [LARGE SCALE GENOMIC DNA]</scope>
    <source>
        <strain evidence="11 12">WSL</strain>
    </source>
</reference>
<dbReference type="Pfam" id="PF01762">
    <property type="entry name" value="Galactosyl_T"/>
    <property type="match status" value="1"/>
</dbReference>
<keyword evidence="9" id="KW-0472">Membrane</keyword>
<evidence type="ECO:0000256" key="6">
    <source>
        <dbReference type="ARBA" id="ARBA00022968"/>
    </source>
</evidence>
<dbReference type="GO" id="GO:0000139">
    <property type="term" value="C:Golgi membrane"/>
    <property type="evidence" value="ECO:0007669"/>
    <property type="project" value="UniProtKB-SubCell"/>
</dbReference>
<evidence type="ECO:0000256" key="8">
    <source>
        <dbReference type="ARBA" id="ARBA00023034"/>
    </source>
</evidence>
<evidence type="ECO:0000256" key="2">
    <source>
        <dbReference type="ARBA" id="ARBA00008661"/>
    </source>
</evidence>
<keyword evidence="7" id="KW-1133">Transmembrane helix</keyword>
<dbReference type="PANTHER" id="PTHR11214">
    <property type="entry name" value="BETA-1,3-N-ACETYLGLUCOSAMINYLTRANSFERASE"/>
    <property type="match status" value="1"/>
</dbReference>
<keyword evidence="12" id="KW-1185">Reference proteome</keyword>
<evidence type="ECO:0000313" key="12">
    <source>
        <dbReference type="Proteomes" id="UP000820818"/>
    </source>
</evidence>
<gene>
    <name evidence="11" type="ORF">GHT06_011080</name>
</gene>
<dbReference type="InterPro" id="IPR002659">
    <property type="entry name" value="Glyco_trans_31"/>
</dbReference>
<evidence type="ECO:0000256" key="3">
    <source>
        <dbReference type="ARBA" id="ARBA00022676"/>
    </source>
</evidence>
<dbReference type="EMBL" id="WJBH02000002">
    <property type="protein sequence ID" value="KAI9563616.1"/>
    <property type="molecule type" value="Genomic_DNA"/>
</dbReference>
<evidence type="ECO:0000313" key="11">
    <source>
        <dbReference type="EMBL" id="KAI9563616.1"/>
    </source>
</evidence>
<evidence type="ECO:0000256" key="9">
    <source>
        <dbReference type="ARBA" id="ARBA00023136"/>
    </source>
</evidence>
<protein>
    <recommendedName>
        <fullName evidence="10">Hexosyltransferase</fullName>
        <ecNumber evidence="10">2.4.1.-</ecNumber>
    </recommendedName>
</protein>
<dbReference type="Proteomes" id="UP000820818">
    <property type="component" value="Linkage Group LG2"/>
</dbReference>
<sequence>MAAIKRTRLRILGFILAFIFANLLLASVNVHSLLRLIHVNHVVHCPNLPCNTNAPERPVKAESFPDGVDIYTNYTLKRLGFKPLTNNVNDVMSFRYSINAPCQKTNDGLMVVVIVVSAPNHFEKRQLVRQSWASRLKWGRHVFLTGQTSNMTWQKKIEHESQSFGDIVQLDMMDSYRILTVKSVALLHWAKHFCDRVPFILKCDDDVYINTVRLQSAILAIQKEVPYYEGGMFGTKIIIDNPPQRKLESKHYVSLELWPWPTYPSYLYGGCYLLGRKSLGLLLAAAKMTPYFPFEDLYLIGLCSRKAHVPLWTFEKMFVMENGNKTGEPCFVGQSITWQTRSDNQFLESHQATEQLYNNQTECNRSFSNDVHFQLIDPVEYETWSRNISSVRNNNIIT</sequence>
<dbReference type="EC" id="2.4.1.-" evidence="10"/>
<dbReference type="GO" id="GO:0016758">
    <property type="term" value="F:hexosyltransferase activity"/>
    <property type="evidence" value="ECO:0007669"/>
    <property type="project" value="InterPro"/>
</dbReference>
<evidence type="ECO:0000256" key="7">
    <source>
        <dbReference type="ARBA" id="ARBA00022989"/>
    </source>
</evidence>
<keyword evidence="6" id="KW-0735">Signal-anchor</keyword>
<dbReference type="GO" id="GO:0006493">
    <property type="term" value="P:protein O-linked glycosylation"/>
    <property type="evidence" value="ECO:0007669"/>
    <property type="project" value="TreeGrafter"/>
</dbReference>
<keyword evidence="8 10" id="KW-0333">Golgi apparatus</keyword>
<keyword evidence="5" id="KW-0812">Transmembrane</keyword>
<organism evidence="11 12">
    <name type="scientific">Daphnia sinensis</name>
    <dbReference type="NCBI Taxonomy" id="1820382"/>
    <lineage>
        <taxon>Eukaryota</taxon>
        <taxon>Metazoa</taxon>
        <taxon>Ecdysozoa</taxon>
        <taxon>Arthropoda</taxon>
        <taxon>Crustacea</taxon>
        <taxon>Branchiopoda</taxon>
        <taxon>Diplostraca</taxon>
        <taxon>Cladocera</taxon>
        <taxon>Anomopoda</taxon>
        <taxon>Daphniidae</taxon>
        <taxon>Daphnia</taxon>
        <taxon>Daphnia similis group</taxon>
    </lineage>
</organism>
<name>A0AAD5KZH3_9CRUS</name>
<dbReference type="AlphaFoldDB" id="A0AAD5KZH3"/>
<comment type="similarity">
    <text evidence="2 10">Belongs to the glycosyltransferase 31 family.</text>
</comment>
<keyword evidence="3 10" id="KW-0328">Glycosyltransferase</keyword>
<comment type="subcellular location">
    <subcellularLocation>
        <location evidence="1 10">Golgi apparatus membrane</location>
        <topology evidence="1 10">Single-pass type II membrane protein</topology>
    </subcellularLocation>
</comment>
<dbReference type="PANTHER" id="PTHR11214:SF334">
    <property type="entry name" value="HEXOSYLTRANSFERASE"/>
    <property type="match status" value="1"/>
</dbReference>
<evidence type="ECO:0000256" key="5">
    <source>
        <dbReference type="ARBA" id="ARBA00022692"/>
    </source>
</evidence>
<keyword evidence="4" id="KW-0808">Transferase</keyword>
<evidence type="ECO:0000256" key="10">
    <source>
        <dbReference type="RuleBase" id="RU363063"/>
    </source>
</evidence>
<comment type="caution">
    <text evidence="11">The sequence shown here is derived from an EMBL/GenBank/DDBJ whole genome shotgun (WGS) entry which is preliminary data.</text>
</comment>
<evidence type="ECO:0000256" key="4">
    <source>
        <dbReference type="ARBA" id="ARBA00022679"/>
    </source>
</evidence>